<keyword evidence="3" id="KW-1185">Reference proteome</keyword>
<feature type="transmembrane region" description="Helical" evidence="1">
    <location>
        <begin position="12"/>
        <end position="27"/>
    </location>
</feature>
<keyword evidence="1" id="KW-0812">Transmembrane</keyword>
<protein>
    <submittedName>
        <fullName evidence="2">Uncharacterized protein</fullName>
    </submittedName>
</protein>
<keyword evidence="1" id="KW-1133">Transmembrane helix</keyword>
<feature type="transmembrane region" description="Helical" evidence="1">
    <location>
        <begin position="57"/>
        <end position="77"/>
    </location>
</feature>
<sequence>MNSYLDVRWYHVYSIILYIWCIVARLFKPHILSPFPAAIGATAFSTLYQSLVLKEPFFWYAFSSLVIHLLCTFISPVDLTWKSIFINFILFLSFAYITDFIKIYSFYLPEMHQHMNFNNKIDLLLN</sequence>
<reference evidence="2" key="1">
    <citation type="journal article" date="2018" name="Virology">
        <title>A giant virus infecting green algae encodes key fermentation genes.</title>
        <authorList>
            <person name="Schvarcz C.R."/>
            <person name="Steward G.F."/>
        </authorList>
    </citation>
    <scope>NUCLEOTIDE SEQUENCE [LARGE SCALE GENOMIC DNA]</scope>
</reference>
<feature type="transmembrane region" description="Helical" evidence="1">
    <location>
        <begin position="84"/>
        <end position="107"/>
    </location>
</feature>
<evidence type="ECO:0000313" key="2">
    <source>
        <dbReference type="EMBL" id="AUF82414.1"/>
    </source>
</evidence>
<evidence type="ECO:0000256" key="1">
    <source>
        <dbReference type="SAM" id="Phobius"/>
    </source>
</evidence>
<proteinExistence type="predicted"/>
<dbReference type="EMBL" id="KY322437">
    <property type="protein sequence ID" value="AUF82414.1"/>
    <property type="molecule type" value="Genomic_DNA"/>
</dbReference>
<accession>A0A2P0VND2</accession>
<name>A0A2P0VND2_9VIRU</name>
<gene>
    <name evidence="2" type="ORF">TetV_322</name>
</gene>
<feature type="transmembrane region" description="Helical" evidence="1">
    <location>
        <begin position="34"/>
        <end position="51"/>
    </location>
</feature>
<keyword evidence="1" id="KW-0472">Membrane</keyword>
<dbReference type="Proteomes" id="UP000244773">
    <property type="component" value="Segment"/>
</dbReference>
<evidence type="ECO:0000313" key="3">
    <source>
        <dbReference type="Proteomes" id="UP000244773"/>
    </source>
</evidence>
<organism evidence="2">
    <name type="scientific">Tetraselmis virus 1</name>
    <dbReference type="NCBI Taxonomy" id="2060617"/>
    <lineage>
        <taxon>Viruses</taxon>
        <taxon>Varidnaviria</taxon>
        <taxon>Bamfordvirae</taxon>
        <taxon>Nucleocytoviricota</taxon>
        <taxon>Megaviricetes</taxon>
        <taxon>Imitervirales</taxon>
        <taxon>Allomimiviridae</taxon>
        <taxon>Oceanusvirus</taxon>
        <taxon>Oceanusvirus kaneohense</taxon>
    </lineage>
</organism>